<dbReference type="InterPro" id="IPR039261">
    <property type="entry name" value="FNR_nucleotide-bd"/>
</dbReference>
<comment type="similarity">
    <text evidence="9">In the N-terminal section; belongs to the FAD-binding oxidoreductase type 6 family.</text>
</comment>
<proteinExistence type="inferred from homology"/>
<evidence type="ECO:0000256" key="3">
    <source>
        <dbReference type="ARBA" id="ARBA00022714"/>
    </source>
</evidence>
<gene>
    <name evidence="12" type="ORF">ACFFIZ_18755</name>
</gene>
<keyword evidence="3" id="KW-0001">2Fe-2S</keyword>
<dbReference type="InterPro" id="IPR006058">
    <property type="entry name" value="2Fe2S_fd_BS"/>
</dbReference>
<dbReference type="InterPro" id="IPR012675">
    <property type="entry name" value="Beta-grasp_dom_sf"/>
</dbReference>
<evidence type="ECO:0000256" key="2">
    <source>
        <dbReference type="ARBA" id="ARBA00022630"/>
    </source>
</evidence>
<keyword evidence="8" id="KW-0411">Iron-sulfur</keyword>
<dbReference type="CDD" id="cd06215">
    <property type="entry name" value="FNR_iron_sulfur_binding_1"/>
    <property type="match status" value="1"/>
</dbReference>
<dbReference type="Pfam" id="PF00970">
    <property type="entry name" value="FAD_binding_6"/>
    <property type="match status" value="1"/>
</dbReference>
<dbReference type="CDD" id="cd00207">
    <property type="entry name" value="fer2"/>
    <property type="match status" value="1"/>
</dbReference>
<evidence type="ECO:0000256" key="9">
    <source>
        <dbReference type="ARBA" id="ARBA00061434"/>
    </source>
</evidence>
<dbReference type="Gene3D" id="3.40.50.80">
    <property type="entry name" value="Nucleotide-binding domain of ferredoxin-NADP reductase (FNR) module"/>
    <property type="match status" value="1"/>
</dbReference>
<organism evidence="12 13">
    <name type="scientific">Paracoccus rhizosphaerae</name>
    <dbReference type="NCBI Taxonomy" id="1133347"/>
    <lineage>
        <taxon>Bacteria</taxon>
        <taxon>Pseudomonadati</taxon>
        <taxon>Pseudomonadota</taxon>
        <taxon>Alphaproteobacteria</taxon>
        <taxon>Rhodobacterales</taxon>
        <taxon>Paracoccaceae</taxon>
        <taxon>Paracoccus</taxon>
    </lineage>
</organism>
<keyword evidence="5" id="KW-0274">FAD</keyword>
<dbReference type="Gene3D" id="3.10.20.30">
    <property type="match status" value="1"/>
</dbReference>
<evidence type="ECO:0000256" key="5">
    <source>
        <dbReference type="ARBA" id="ARBA00022827"/>
    </source>
</evidence>
<dbReference type="Pfam" id="PF00111">
    <property type="entry name" value="Fer2"/>
    <property type="match status" value="1"/>
</dbReference>
<keyword evidence="4" id="KW-0479">Metal-binding</keyword>
<keyword evidence="13" id="KW-1185">Reference proteome</keyword>
<protein>
    <submittedName>
        <fullName evidence="12">2Fe-2S iron-sulfur cluster-binding protein</fullName>
    </submittedName>
</protein>
<evidence type="ECO:0000259" key="11">
    <source>
        <dbReference type="PROSITE" id="PS51384"/>
    </source>
</evidence>
<dbReference type="PROSITE" id="PS00197">
    <property type="entry name" value="2FE2S_FER_1"/>
    <property type="match status" value="1"/>
</dbReference>
<evidence type="ECO:0000256" key="7">
    <source>
        <dbReference type="ARBA" id="ARBA00023004"/>
    </source>
</evidence>
<evidence type="ECO:0000313" key="12">
    <source>
        <dbReference type="EMBL" id="MFC0202285.1"/>
    </source>
</evidence>
<dbReference type="Pfam" id="PF00175">
    <property type="entry name" value="NAD_binding_1"/>
    <property type="match status" value="1"/>
</dbReference>
<dbReference type="PANTHER" id="PTHR47354:SF6">
    <property type="entry name" value="NADH OXIDOREDUCTASE HCR"/>
    <property type="match status" value="1"/>
</dbReference>
<evidence type="ECO:0000259" key="10">
    <source>
        <dbReference type="PROSITE" id="PS51085"/>
    </source>
</evidence>
<dbReference type="SUPFAM" id="SSF63380">
    <property type="entry name" value="Riboflavin synthase domain-like"/>
    <property type="match status" value="1"/>
</dbReference>
<dbReference type="Proteomes" id="UP001589795">
    <property type="component" value="Unassembled WGS sequence"/>
</dbReference>
<dbReference type="RefSeq" id="WP_265506933.1">
    <property type="nucleotide sequence ID" value="NZ_JAOTBE010000020.1"/>
</dbReference>
<dbReference type="EMBL" id="JBHLWQ010000183">
    <property type="protein sequence ID" value="MFC0202285.1"/>
    <property type="molecule type" value="Genomic_DNA"/>
</dbReference>
<comment type="caution">
    <text evidence="12">The sequence shown here is derived from an EMBL/GenBank/DDBJ whole genome shotgun (WGS) entry which is preliminary data.</text>
</comment>
<dbReference type="InterPro" id="IPR001041">
    <property type="entry name" value="2Fe-2S_ferredoxin-type"/>
</dbReference>
<dbReference type="Gene3D" id="2.40.30.10">
    <property type="entry name" value="Translation factors"/>
    <property type="match status" value="1"/>
</dbReference>
<keyword evidence="7" id="KW-0408">Iron</keyword>
<dbReference type="InterPro" id="IPR001433">
    <property type="entry name" value="OxRdtase_FAD/NAD-bd"/>
</dbReference>
<dbReference type="InterPro" id="IPR050415">
    <property type="entry name" value="MRET"/>
</dbReference>
<evidence type="ECO:0000256" key="4">
    <source>
        <dbReference type="ARBA" id="ARBA00022723"/>
    </source>
</evidence>
<feature type="domain" description="2Fe-2S ferredoxin-type" evidence="10">
    <location>
        <begin position="272"/>
        <end position="358"/>
    </location>
</feature>
<keyword evidence="2" id="KW-0285">Flavoprotein</keyword>
<keyword evidence="6" id="KW-0560">Oxidoreductase</keyword>
<reference evidence="12 13" key="1">
    <citation type="submission" date="2024-09" db="EMBL/GenBank/DDBJ databases">
        <authorList>
            <person name="Sun Q."/>
            <person name="Mori K."/>
        </authorList>
    </citation>
    <scope>NUCLEOTIDE SEQUENCE [LARGE SCALE GENOMIC DNA]</scope>
    <source>
        <strain evidence="12 13">CCM 7904</strain>
    </source>
</reference>
<evidence type="ECO:0000256" key="6">
    <source>
        <dbReference type="ARBA" id="ARBA00023002"/>
    </source>
</evidence>
<dbReference type="InterPro" id="IPR017938">
    <property type="entry name" value="Riboflavin_synthase-like_b-brl"/>
</dbReference>
<evidence type="ECO:0000256" key="1">
    <source>
        <dbReference type="ARBA" id="ARBA00001974"/>
    </source>
</evidence>
<dbReference type="InterPro" id="IPR017927">
    <property type="entry name" value="FAD-bd_FR_type"/>
</dbReference>
<dbReference type="InterPro" id="IPR036010">
    <property type="entry name" value="2Fe-2S_ferredoxin-like_sf"/>
</dbReference>
<evidence type="ECO:0000313" key="13">
    <source>
        <dbReference type="Proteomes" id="UP001589795"/>
    </source>
</evidence>
<name>A0ABV6CNI3_9RHOB</name>
<dbReference type="SUPFAM" id="SSF54292">
    <property type="entry name" value="2Fe-2S ferredoxin-like"/>
    <property type="match status" value="1"/>
</dbReference>
<dbReference type="SUPFAM" id="SSF52343">
    <property type="entry name" value="Ferredoxin reductase-like, C-terminal NADP-linked domain"/>
    <property type="match status" value="1"/>
</dbReference>
<dbReference type="PANTHER" id="PTHR47354">
    <property type="entry name" value="NADH OXIDOREDUCTASE HCR"/>
    <property type="match status" value="1"/>
</dbReference>
<evidence type="ECO:0000256" key="8">
    <source>
        <dbReference type="ARBA" id="ARBA00023014"/>
    </source>
</evidence>
<accession>A0ABV6CNI3</accession>
<dbReference type="InterPro" id="IPR008333">
    <property type="entry name" value="Cbr1-like_FAD-bd_dom"/>
</dbReference>
<dbReference type="PROSITE" id="PS51384">
    <property type="entry name" value="FAD_FR"/>
    <property type="match status" value="1"/>
</dbReference>
<comment type="cofactor">
    <cofactor evidence="1">
        <name>FAD</name>
        <dbReference type="ChEBI" id="CHEBI:57692"/>
    </cofactor>
</comment>
<dbReference type="PROSITE" id="PS51085">
    <property type="entry name" value="2FE2S_FER_2"/>
    <property type="match status" value="1"/>
</dbReference>
<sequence>MLDAQQQAATARWTDDEPLECVSILPESPNVVTVCFQAPSGRPFEFLAGQFLTLELPVPGGPLYRTYTISSSPSRPKSLTITIKAQPDSIGTRWIIDNVRPGTRLKVKGPAGRFTSTHFPAKKYLFISAGSGITPMMSMTTEIYDLGRHCDIVFVNCAQRPSEIIFKRRLEHMATRIEGLDLKWVVQEGDIYQPWTGYKGRFNQLMLGLMAPDYLEREVFCCGPEGFMQAVSEALAGLGFDMAHYHQESFGAPEAGQLPVVESGTTEEALAETAQLVFADSGITHDCTAADTVLNAARAAGVAIPFGCSMGVCGSCRIRKLSGEVHMVHNGGISDDEVEEGYILACCSNPRGTVTLEA</sequence>
<feature type="domain" description="FAD-binding FR-type" evidence="11">
    <location>
        <begin position="14"/>
        <end position="117"/>
    </location>
</feature>
<dbReference type="PRINTS" id="PR00410">
    <property type="entry name" value="PHEHYDRXLASE"/>
</dbReference>